<dbReference type="EMBL" id="ML979134">
    <property type="protein sequence ID" value="KAF1918479.1"/>
    <property type="molecule type" value="Genomic_DNA"/>
</dbReference>
<evidence type="ECO:0000256" key="1">
    <source>
        <dbReference type="PROSITE-ProRule" id="PRU00042"/>
    </source>
</evidence>
<dbReference type="Pfam" id="PF00096">
    <property type="entry name" value="zf-C2H2"/>
    <property type="match status" value="1"/>
</dbReference>
<name>A0A6A5QSV0_AMPQU</name>
<keyword evidence="4" id="KW-1185">Reference proteome</keyword>
<gene>
    <name evidence="3" type="ORF">BDU57DRAFT_201128</name>
</gene>
<dbReference type="InterPro" id="IPR036236">
    <property type="entry name" value="Znf_C2H2_sf"/>
</dbReference>
<evidence type="ECO:0000313" key="3">
    <source>
        <dbReference type="EMBL" id="KAF1918479.1"/>
    </source>
</evidence>
<dbReference type="PROSITE" id="PS50157">
    <property type="entry name" value="ZINC_FINGER_C2H2_2"/>
    <property type="match status" value="1"/>
</dbReference>
<evidence type="ECO:0000313" key="4">
    <source>
        <dbReference type="Proteomes" id="UP000800096"/>
    </source>
</evidence>
<dbReference type="SMART" id="SM00355">
    <property type="entry name" value="ZnF_C2H2"/>
    <property type="match status" value="2"/>
</dbReference>
<keyword evidence="1" id="KW-0862">Zinc</keyword>
<dbReference type="AlphaFoldDB" id="A0A6A5QSV0"/>
<evidence type="ECO:0000259" key="2">
    <source>
        <dbReference type="PROSITE" id="PS50157"/>
    </source>
</evidence>
<feature type="domain" description="C2H2-type" evidence="2">
    <location>
        <begin position="48"/>
        <end position="77"/>
    </location>
</feature>
<accession>A0A6A5QSV0</accession>
<dbReference type="Proteomes" id="UP000800096">
    <property type="component" value="Unassembled WGS sequence"/>
</dbReference>
<dbReference type="OrthoDB" id="310217at2759"/>
<dbReference type="PROSITE" id="PS00028">
    <property type="entry name" value="ZINC_FINGER_C2H2_1"/>
    <property type="match status" value="2"/>
</dbReference>
<proteinExistence type="predicted"/>
<sequence length="184" mass="21068">MSMNYSIELLSLISTMLSTERDSRPTASQAKGQLRAIALQLFQPKTTNKCSVCEEVFSSRTQLDKHYKKFRHYRPTKATSTAPPVGQGTVKAEDDFSIRGCATVPPQYYYDEAELEAVDPSPCVVCNKYFNTKGQFFSHLGGGRHWRNAKYVQKRKAEIDLNVDVGKGERRHEKWTRKDMQKHD</sequence>
<protein>
    <recommendedName>
        <fullName evidence="2">C2H2-type domain-containing protein</fullName>
    </recommendedName>
</protein>
<reference evidence="3" key="1">
    <citation type="journal article" date="2020" name="Stud. Mycol.">
        <title>101 Dothideomycetes genomes: a test case for predicting lifestyles and emergence of pathogens.</title>
        <authorList>
            <person name="Haridas S."/>
            <person name="Albert R."/>
            <person name="Binder M."/>
            <person name="Bloem J."/>
            <person name="Labutti K."/>
            <person name="Salamov A."/>
            <person name="Andreopoulos B."/>
            <person name="Baker S."/>
            <person name="Barry K."/>
            <person name="Bills G."/>
            <person name="Bluhm B."/>
            <person name="Cannon C."/>
            <person name="Castanera R."/>
            <person name="Culley D."/>
            <person name="Daum C."/>
            <person name="Ezra D."/>
            <person name="Gonzalez J."/>
            <person name="Henrissat B."/>
            <person name="Kuo A."/>
            <person name="Liang C."/>
            <person name="Lipzen A."/>
            <person name="Lutzoni F."/>
            <person name="Magnuson J."/>
            <person name="Mondo S."/>
            <person name="Nolan M."/>
            <person name="Ohm R."/>
            <person name="Pangilinan J."/>
            <person name="Park H.-J."/>
            <person name="Ramirez L."/>
            <person name="Alfaro M."/>
            <person name="Sun H."/>
            <person name="Tritt A."/>
            <person name="Yoshinaga Y."/>
            <person name="Zwiers L.-H."/>
            <person name="Turgeon B."/>
            <person name="Goodwin S."/>
            <person name="Spatafora J."/>
            <person name="Crous P."/>
            <person name="Grigoriev I."/>
        </authorList>
    </citation>
    <scope>NUCLEOTIDE SEQUENCE</scope>
    <source>
        <strain evidence="3">HMLAC05119</strain>
    </source>
</reference>
<keyword evidence="1" id="KW-0479">Metal-binding</keyword>
<dbReference type="SUPFAM" id="SSF57667">
    <property type="entry name" value="beta-beta-alpha zinc fingers"/>
    <property type="match status" value="2"/>
</dbReference>
<dbReference type="GO" id="GO:0008270">
    <property type="term" value="F:zinc ion binding"/>
    <property type="evidence" value="ECO:0007669"/>
    <property type="project" value="UniProtKB-KW"/>
</dbReference>
<keyword evidence="1" id="KW-0863">Zinc-finger</keyword>
<dbReference type="Gene3D" id="3.30.160.60">
    <property type="entry name" value="Classic Zinc Finger"/>
    <property type="match status" value="1"/>
</dbReference>
<dbReference type="InterPro" id="IPR013087">
    <property type="entry name" value="Znf_C2H2_type"/>
</dbReference>
<organism evidence="3 4">
    <name type="scientific">Ampelomyces quisqualis</name>
    <name type="common">Powdery mildew agent</name>
    <dbReference type="NCBI Taxonomy" id="50730"/>
    <lineage>
        <taxon>Eukaryota</taxon>
        <taxon>Fungi</taxon>
        <taxon>Dikarya</taxon>
        <taxon>Ascomycota</taxon>
        <taxon>Pezizomycotina</taxon>
        <taxon>Dothideomycetes</taxon>
        <taxon>Pleosporomycetidae</taxon>
        <taxon>Pleosporales</taxon>
        <taxon>Pleosporineae</taxon>
        <taxon>Phaeosphaeriaceae</taxon>
        <taxon>Ampelomyces</taxon>
    </lineage>
</organism>
<dbReference type="Pfam" id="PF12874">
    <property type="entry name" value="zf-met"/>
    <property type="match status" value="1"/>
</dbReference>